<protein>
    <recommendedName>
        <fullName evidence="3">DoxX</fullName>
    </recommendedName>
</protein>
<organism evidence="1 2">
    <name type="scientific">Bacillus hominis</name>
    <dbReference type="NCBI Taxonomy" id="2817478"/>
    <lineage>
        <taxon>Bacteria</taxon>
        <taxon>Bacillati</taxon>
        <taxon>Bacillota</taxon>
        <taxon>Bacilli</taxon>
        <taxon>Bacillales</taxon>
        <taxon>Bacillaceae</taxon>
        <taxon>Bacillus</taxon>
        <taxon>Bacillus cereus group</taxon>
    </lineage>
</organism>
<dbReference type="Proteomes" id="UP001224139">
    <property type="component" value="Unassembled WGS sequence"/>
</dbReference>
<evidence type="ECO:0008006" key="3">
    <source>
        <dbReference type="Google" id="ProtNLM"/>
    </source>
</evidence>
<reference evidence="1 2" key="1">
    <citation type="submission" date="2023-06" db="EMBL/GenBank/DDBJ databases">
        <title>Comparative genomics of Bacillaceae isolates and their secondary metabolite potential.</title>
        <authorList>
            <person name="Song L."/>
            <person name="Nielsen L.J."/>
            <person name="Mohite O."/>
            <person name="Xu X."/>
            <person name="Weber T."/>
            <person name="Kovacs A.T."/>
        </authorList>
    </citation>
    <scope>NUCLEOTIDE SEQUENCE [LARGE SCALE GENOMIC DNA]</scope>
    <source>
        <strain evidence="1 2">DX2.1</strain>
    </source>
</reference>
<gene>
    <name evidence="1" type="ORF">QUG02_20310</name>
</gene>
<dbReference type="EMBL" id="JAUCFG010000002">
    <property type="protein sequence ID" value="MDM5440411.1"/>
    <property type="molecule type" value="Genomic_DNA"/>
</dbReference>
<evidence type="ECO:0000313" key="2">
    <source>
        <dbReference type="Proteomes" id="UP001224139"/>
    </source>
</evidence>
<keyword evidence="2" id="KW-1185">Reference proteome</keyword>
<proteinExistence type="predicted"/>
<comment type="caution">
    <text evidence="1">The sequence shown here is derived from an EMBL/GenBank/DDBJ whole genome shotgun (WGS) entry which is preliminary data.</text>
</comment>
<sequence length="135" mass="16117">MKYKEQEFTLELKEKIQSMENEIERISLKLFKDYSHLYIEKNMELFMELIRDKENSFEAGYSSSISIAVLDEEGAMIEFYTVPIWECSNYFLGMPLQMRVFGSKLRGELVDESYCEIEEELKERLEEFLQFADAE</sequence>
<name>A0ABT7RDN4_9BACI</name>
<dbReference type="RefSeq" id="WP_289360230.1">
    <property type="nucleotide sequence ID" value="NZ_JAUCFG010000002.1"/>
</dbReference>
<evidence type="ECO:0000313" key="1">
    <source>
        <dbReference type="EMBL" id="MDM5440411.1"/>
    </source>
</evidence>
<accession>A0ABT7RDN4</accession>